<evidence type="ECO:0008006" key="3">
    <source>
        <dbReference type="Google" id="ProtNLM"/>
    </source>
</evidence>
<dbReference type="Proteomes" id="UP000671914">
    <property type="component" value="Chromosome"/>
</dbReference>
<name>A0A975FKF4_9MICO</name>
<gene>
    <name evidence="1" type="ORF">G127AT_10250</name>
</gene>
<proteinExistence type="predicted"/>
<dbReference type="RefSeq" id="WP_210896580.1">
    <property type="nucleotide sequence ID" value="NZ_CP071696.1"/>
</dbReference>
<dbReference type="KEGG" id="aarc:G127AT_10250"/>
<reference evidence="1" key="1">
    <citation type="submission" date="2021-03" db="EMBL/GenBank/DDBJ databases">
        <title>Agromyces archimandritus sp. nov., isolated from the cockroach Archimandrita tessellata.</title>
        <authorList>
            <person name="Guzman J."/>
            <person name="Ortuzar M."/>
            <person name="Poehlein A."/>
            <person name="Daniel R."/>
            <person name="Trujillo M."/>
            <person name="Vilcinskas A."/>
        </authorList>
    </citation>
    <scope>NUCLEOTIDE SEQUENCE</scope>
    <source>
        <strain evidence="1">G127AT</strain>
    </source>
</reference>
<keyword evidence="2" id="KW-1185">Reference proteome</keyword>
<dbReference type="EMBL" id="CP071696">
    <property type="protein sequence ID" value="QTX03714.1"/>
    <property type="molecule type" value="Genomic_DNA"/>
</dbReference>
<protein>
    <recommendedName>
        <fullName evidence="3">DUF559 domain-containing protein</fullName>
    </recommendedName>
</protein>
<evidence type="ECO:0000313" key="1">
    <source>
        <dbReference type="EMBL" id="QTX03714.1"/>
    </source>
</evidence>
<accession>A0A975FKF4</accession>
<organism evidence="1 2">
    <name type="scientific">Agromyces archimandritae</name>
    <dbReference type="NCBI Taxonomy" id="2781962"/>
    <lineage>
        <taxon>Bacteria</taxon>
        <taxon>Bacillati</taxon>
        <taxon>Actinomycetota</taxon>
        <taxon>Actinomycetes</taxon>
        <taxon>Micrococcales</taxon>
        <taxon>Microbacteriaceae</taxon>
        <taxon>Agromyces</taxon>
    </lineage>
</organism>
<evidence type="ECO:0000313" key="2">
    <source>
        <dbReference type="Proteomes" id="UP000671914"/>
    </source>
</evidence>
<sequence length="304" mass="33220">MRSPSPLPTPFRAQPFSTRDALAAGVRSTRLRAGDLRAPFSGTRVPSRADPSFVQRCRALAAVMEEHHVFAGPTAARLYGIPLPAHVDRDETLHVLSIGGRRAMCRNGVAGSTTAAVPATVPAPGIRTRMTTAADTWCALGAMLAQEDLVIAGDRLIGLPRPLADPRQIDAAIERHGSRRGSRALAAARGAMRAGSFSPRESRTRLRIARAGLPEPELNARIVLSTGRWVRGDLVFRVFRVLLEYEGEHHLTDARQWAIDIERYNDLVADGWQVIRVTKAMSETELVARVTRALRVQGWPPASR</sequence>
<dbReference type="AlphaFoldDB" id="A0A975FKF4"/>